<dbReference type="Pfam" id="PF20168">
    <property type="entry name" value="PDS5"/>
    <property type="match status" value="1"/>
</dbReference>
<feature type="region of interest" description="Disordered" evidence="9">
    <location>
        <begin position="1226"/>
        <end position="1260"/>
    </location>
</feature>
<keyword evidence="6" id="KW-0539">Nucleus</keyword>
<evidence type="ECO:0000256" key="9">
    <source>
        <dbReference type="SAM" id="MobiDB-lite"/>
    </source>
</evidence>
<feature type="compositionally biased region" description="Polar residues" evidence="9">
    <location>
        <begin position="1626"/>
        <end position="1635"/>
    </location>
</feature>
<dbReference type="CDD" id="cd19953">
    <property type="entry name" value="PDS5"/>
    <property type="match status" value="1"/>
</dbReference>
<feature type="region of interest" description="Disordered" evidence="9">
    <location>
        <begin position="1423"/>
        <end position="1665"/>
    </location>
</feature>
<evidence type="ECO:0000256" key="6">
    <source>
        <dbReference type="ARBA" id="ARBA00023242"/>
    </source>
</evidence>
<feature type="compositionally biased region" description="Basic residues" evidence="9">
    <location>
        <begin position="1523"/>
        <end position="1548"/>
    </location>
</feature>
<evidence type="ECO:0000256" key="3">
    <source>
        <dbReference type="ARBA" id="ARBA00022763"/>
    </source>
</evidence>
<dbReference type="GO" id="GO:0051301">
    <property type="term" value="P:cell division"/>
    <property type="evidence" value="ECO:0007669"/>
    <property type="project" value="UniProtKB-KW"/>
</dbReference>
<evidence type="ECO:0000256" key="2">
    <source>
        <dbReference type="ARBA" id="ARBA00022618"/>
    </source>
</evidence>
<dbReference type="GO" id="GO:0000785">
    <property type="term" value="C:chromatin"/>
    <property type="evidence" value="ECO:0007669"/>
    <property type="project" value="TreeGrafter"/>
</dbReference>
<keyword evidence="3" id="KW-0227">DNA damage</keyword>
<accession>A0A9D5GZT4</accession>
<dbReference type="GO" id="GO:0006281">
    <property type="term" value="P:DNA repair"/>
    <property type="evidence" value="ECO:0007669"/>
    <property type="project" value="UniProtKB-KW"/>
</dbReference>
<keyword evidence="2" id="KW-0132">Cell division</keyword>
<organism evidence="10 11">
    <name type="scientific">Pisum sativum</name>
    <name type="common">Garden pea</name>
    <name type="synonym">Lathyrus oleraceus</name>
    <dbReference type="NCBI Taxonomy" id="3888"/>
    <lineage>
        <taxon>Eukaryota</taxon>
        <taxon>Viridiplantae</taxon>
        <taxon>Streptophyta</taxon>
        <taxon>Embryophyta</taxon>
        <taxon>Tracheophyta</taxon>
        <taxon>Spermatophyta</taxon>
        <taxon>Magnoliopsida</taxon>
        <taxon>eudicotyledons</taxon>
        <taxon>Gunneridae</taxon>
        <taxon>Pentapetalae</taxon>
        <taxon>rosids</taxon>
        <taxon>fabids</taxon>
        <taxon>Fabales</taxon>
        <taxon>Fabaceae</taxon>
        <taxon>Papilionoideae</taxon>
        <taxon>50 kb inversion clade</taxon>
        <taxon>NPAAA clade</taxon>
        <taxon>Hologalegina</taxon>
        <taxon>IRL clade</taxon>
        <taxon>Fabeae</taxon>
        <taxon>Lathyrus</taxon>
    </lineage>
</organism>
<feature type="compositionally biased region" description="Basic and acidic residues" evidence="9">
    <location>
        <begin position="1583"/>
        <end position="1599"/>
    </location>
</feature>
<dbReference type="Proteomes" id="UP001058974">
    <property type="component" value="Chromosome 1"/>
</dbReference>
<evidence type="ECO:0000256" key="1">
    <source>
        <dbReference type="ARBA" id="ARBA00004123"/>
    </source>
</evidence>
<feature type="compositionally biased region" description="Polar residues" evidence="9">
    <location>
        <begin position="1610"/>
        <end position="1619"/>
    </location>
</feature>
<dbReference type="FunFam" id="1.25.10.10:FF:000420">
    <property type="entry name" value="Sister chromatid cohesion protein PDS5 isogeny B"/>
    <property type="match status" value="1"/>
</dbReference>
<keyword evidence="4" id="KW-0498">Mitosis</keyword>
<dbReference type="Gramene" id="Psat01G0473700-T1">
    <property type="protein sequence ID" value="KAI5447002.1"/>
    <property type="gene ID" value="KIW84_014737"/>
</dbReference>
<comment type="subcellular location">
    <subcellularLocation>
        <location evidence="1">Nucleus</location>
    </subcellularLocation>
</comment>
<reference evidence="10 11" key="1">
    <citation type="journal article" date="2022" name="Nat. Genet.">
        <title>Improved pea reference genome and pan-genome highlight genomic features and evolutionary characteristics.</title>
        <authorList>
            <person name="Yang T."/>
            <person name="Liu R."/>
            <person name="Luo Y."/>
            <person name="Hu S."/>
            <person name="Wang D."/>
            <person name="Wang C."/>
            <person name="Pandey M.K."/>
            <person name="Ge S."/>
            <person name="Xu Q."/>
            <person name="Li N."/>
            <person name="Li G."/>
            <person name="Huang Y."/>
            <person name="Saxena R.K."/>
            <person name="Ji Y."/>
            <person name="Li M."/>
            <person name="Yan X."/>
            <person name="He Y."/>
            <person name="Liu Y."/>
            <person name="Wang X."/>
            <person name="Xiang C."/>
            <person name="Varshney R.K."/>
            <person name="Ding H."/>
            <person name="Gao S."/>
            <person name="Zong X."/>
        </authorList>
    </citation>
    <scope>NUCLEOTIDE SEQUENCE [LARGE SCALE GENOMIC DNA]</scope>
    <source>
        <strain evidence="10 11">cv. Zhongwan 6</strain>
    </source>
</reference>
<dbReference type="EMBL" id="JAMSHJ010000001">
    <property type="protein sequence ID" value="KAI5447002.1"/>
    <property type="molecule type" value="Genomic_DNA"/>
</dbReference>
<dbReference type="Gramene" id="PSAT_LOCUS4554_t1">
    <property type="protein sequence ID" value="CAL5184037.1"/>
    <property type="gene ID" value="PSAT_LOCUS4554"/>
</dbReference>
<evidence type="ECO:0008006" key="12">
    <source>
        <dbReference type="Google" id="ProtNLM"/>
    </source>
</evidence>
<dbReference type="SUPFAM" id="SSF48371">
    <property type="entry name" value="ARM repeat"/>
    <property type="match status" value="2"/>
</dbReference>
<dbReference type="PANTHER" id="PTHR12663">
    <property type="entry name" value="ANDROGEN INDUCED INHIBITOR OF PROLIFERATION AS3 / PDS5-RELATED"/>
    <property type="match status" value="1"/>
</dbReference>
<dbReference type="OrthoDB" id="200660at2759"/>
<dbReference type="Gene3D" id="2.30.30.140">
    <property type="match status" value="1"/>
</dbReference>
<feature type="compositionally biased region" description="Basic and acidic residues" evidence="9">
    <location>
        <begin position="1549"/>
        <end position="1570"/>
    </location>
</feature>
<evidence type="ECO:0000256" key="7">
    <source>
        <dbReference type="ARBA" id="ARBA00023306"/>
    </source>
</evidence>
<proteinExistence type="predicted"/>
<feature type="compositionally biased region" description="Polar residues" evidence="9">
    <location>
        <begin position="1448"/>
        <end position="1467"/>
    </location>
</feature>
<comment type="caution">
    <text evidence="10">The sequence shown here is derived from an EMBL/GenBank/DDBJ whole genome shotgun (WGS) entry which is preliminary data.</text>
</comment>
<dbReference type="InterPro" id="IPR011989">
    <property type="entry name" value="ARM-like"/>
</dbReference>
<dbReference type="InterPro" id="IPR016024">
    <property type="entry name" value="ARM-type_fold"/>
</dbReference>
<keyword evidence="5" id="KW-0234">DNA repair</keyword>
<keyword evidence="11" id="KW-1185">Reference proteome</keyword>
<dbReference type="GO" id="GO:0035825">
    <property type="term" value="P:homologous recombination"/>
    <property type="evidence" value="ECO:0007669"/>
    <property type="project" value="UniProtKB-ARBA"/>
</dbReference>
<dbReference type="CDD" id="cd20404">
    <property type="entry name" value="Tudor_Agenet_AtEML-like"/>
    <property type="match status" value="1"/>
</dbReference>
<sequence length="1665" mass="187504">MAPKPHLQLKELGSKLDILPSSKDLLIELLKQAAACLTDMDQSPSASVLESMKPFLNSIVNPELLKHQDGDVKLLVATCVCEITRITAPEAPYSDDVLKDIFQLIVSTFSGLSDISGPSFGQEVAMLEILAKYRSCVVMLDLECDDLVNEMFSTFFAVARDDHPESVLSSMQNIMAVLLEESEDIHETLLSILLSTLGREKRDVTAAARKLSQNVIQQCIGTLEPSIKQFFLKSMSGESKPVNSQIQYHEVLYDICCCAPQILCGILPYVTGELQTDQLETRLKAVNMVGDIISLPGISTAEAFQPILSEFLKRLTDRDFGVRMSVLDHVKSFLLSNPHRPEAPQIISSLCDRLLDFDEKFRKQVVAVICDVACHTLNAVPLGAVNLVAERLHDKSQLVKKYTMERLAEIYRVFCEKSSDTVNPSGYDWIPGKILRCFYDKDFRSDTIESILCGSLFPSEFSINDMVKHWVDIFSGLDEVEVKALEKILEQRQRLQEELQKYLALRQNSQDKENPEVQKKIAFCFRVMSRSFANPTEVEESFQILDQLNDTTIWKILTNLVDPNTSFHQTRIYKDDLIKILGEKHQLNEFLNTLYVKCSYFLFNKEHATAVLSEIIRYKSAENDRRMKSCMNMLVIIARFCPHFFHGSEKELVKLLKDNNNNDMIREGILTILAKAGGTIREQLSVTSSSVDLMLERLCLEGSRRQAKYAVHALAAITKDDGLKSLSVLYKRLVDMLEEKTHLPTVLQSLGCIAQTAMPVFETRESEIEEFIINKILKSDSKDDHTKASWDDKSDICVLKIYGIKTIVKSYLPVKGALVRHGIDGLLDILRNILSYGEISKDIKSSSVDKAHLRLASAKAVLRLARLWDHKIPADIFHLTLRTSAIGFPQAKKIFLCKVHQYIKDRLLEAKYACAFILNIFRTNPDEFAEDKQNLTDIIHMHHQERAGQLSGKSDANSLITYPEYILPYLVHALGNLSCPNIDECKDAEAYNTIYRQLYLILSMLVQRDEDVNSKVTSDNEKEILAAITSIFQSIKHSEDAVDPSKSKNSHAICDLGLAIIKRLVQKDVYMQGLSHSVSLPPILYKAQEKENDLMAREVKTWLGDESVLAYFESIQLEMVPSQSAEDHALKEDEKDRNEMPLGKIVKKIRSQGTKGKKVKKDKTTTAEMEKAEDFDILNMVREINLDNLGPSNNFESSNGHEISLSKKAQKDLEFETLKKRKLGEETLVPVPKRRRSSITHRKSRSGSSSKASQKVSEEVPSGVKLLLDAVINPDTGSKSMQRKLIKDKEPSSEPTIKASKSYRIDESDKSEEHGIKSPGKLKTTNKTESENFKTSVVSTKKRKINSIGGLAKCTTKKDQSDAGDLVGCRIKVWWPLDKTFYEGTVHSYDSSKRKHVILYDDGEIEKLCMEKERWELINEGHKSTKKLKPSKTTPLNDVSTGKKERSSSGSANKKTTKMVNGKQSPSKYAKHGPKKASKTNFHEGVNESSQLSNPEETTISEPETYSGGFEGEQDEESGVIIAKKKKINKKVKSGSRGKRPQKKKSLSNKKESNEEKQDYTERISGDREGYPQGAQNDEESSSNEREVDESRGASRENVNEEESDPEGNWNESDGGSSPSREEVQTPPNDQTSPDSARFAELPDDEPLIKWKLPSVKKRSSGKKQ</sequence>
<keyword evidence="8" id="KW-0175">Coiled coil</keyword>
<dbReference type="GO" id="GO:0005634">
    <property type="term" value="C:nucleus"/>
    <property type="evidence" value="ECO:0007669"/>
    <property type="project" value="UniProtKB-SubCell"/>
</dbReference>
<protein>
    <recommendedName>
        <fullName evidence="12">Sister chromatid cohesion protein PDS5 homolog A</fullName>
    </recommendedName>
</protein>
<feature type="compositionally biased region" description="Low complexity" evidence="9">
    <location>
        <begin position="1246"/>
        <end position="1255"/>
    </location>
</feature>
<evidence type="ECO:0000256" key="8">
    <source>
        <dbReference type="SAM" id="Coils"/>
    </source>
</evidence>
<evidence type="ECO:0000313" key="10">
    <source>
        <dbReference type="EMBL" id="KAI5447002.1"/>
    </source>
</evidence>
<dbReference type="PANTHER" id="PTHR12663:SF67">
    <property type="entry name" value="HEAT"/>
    <property type="match status" value="1"/>
</dbReference>
<feature type="region of interest" description="Disordered" evidence="9">
    <location>
        <begin position="1278"/>
        <end position="1329"/>
    </location>
</feature>
<evidence type="ECO:0000313" key="11">
    <source>
        <dbReference type="Proteomes" id="UP001058974"/>
    </source>
</evidence>
<feature type="compositionally biased region" description="Basic and acidic residues" evidence="9">
    <location>
        <begin position="1303"/>
        <end position="1316"/>
    </location>
</feature>
<name>A0A9D5GZT4_PEA</name>
<evidence type="ECO:0000256" key="5">
    <source>
        <dbReference type="ARBA" id="ARBA00023204"/>
    </source>
</evidence>
<feature type="compositionally biased region" description="Basic residues" evidence="9">
    <location>
        <begin position="1232"/>
        <end position="1245"/>
    </location>
</feature>
<feature type="coiled-coil region" evidence="8">
    <location>
        <begin position="485"/>
        <end position="512"/>
    </location>
</feature>
<keyword evidence="7" id="KW-0131">Cell cycle</keyword>
<feature type="compositionally biased region" description="Basic residues" evidence="9">
    <location>
        <begin position="1469"/>
        <end position="1478"/>
    </location>
</feature>
<dbReference type="Gene3D" id="1.25.10.10">
    <property type="entry name" value="Leucine-rich Repeat Variant"/>
    <property type="match status" value="1"/>
</dbReference>
<feature type="compositionally biased region" description="Polar residues" evidence="9">
    <location>
        <begin position="1487"/>
        <end position="1504"/>
    </location>
</feature>
<dbReference type="SUPFAM" id="SSF63748">
    <property type="entry name" value="Tudor/PWWP/MBT"/>
    <property type="match status" value="1"/>
</dbReference>
<gene>
    <name evidence="10" type="ORF">KIW84_014737</name>
</gene>
<feature type="compositionally biased region" description="Basic residues" evidence="9">
    <location>
        <begin position="1655"/>
        <end position="1665"/>
    </location>
</feature>
<dbReference type="InterPro" id="IPR039776">
    <property type="entry name" value="Pds5"/>
</dbReference>
<evidence type="ECO:0000256" key="4">
    <source>
        <dbReference type="ARBA" id="ARBA00022776"/>
    </source>
</evidence>
<dbReference type="GO" id="GO:0007064">
    <property type="term" value="P:mitotic sister chromatid cohesion"/>
    <property type="evidence" value="ECO:0007669"/>
    <property type="project" value="InterPro"/>
</dbReference>